<proteinExistence type="predicted"/>
<dbReference type="AlphaFoldDB" id="A0A176VMW8"/>
<evidence type="ECO:0000313" key="2">
    <source>
        <dbReference type="Proteomes" id="UP000077202"/>
    </source>
</evidence>
<dbReference type="Proteomes" id="UP000077202">
    <property type="component" value="Unassembled WGS sequence"/>
</dbReference>
<sequence length="110" mass="11582">MDDIVGAEVVQVNDLVITNTFDDLVVDWDGFTQSGLRNYAVEIDAWRCHWSPNYMFITHGGVGTSGDVCGVVASGAASSSTSEGTKSGSTGEVVGKVLRAVLVEQLVEVS</sequence>
<protein>
    <submittedName>
        <fullName evidence="1">Uncharacterized protein</fullName>
    </submittedName>
</protein>
<dbReference type="EMBL" id="LVLJ01003362">
    <property type="protein sequence ID" value="OAE21651.1"/>
    <property type="molecule type" value="Genomic_DNA"/>
</dbReference>
<name>A0A176VMW8_MARPO</name>
<gene>
    <name evidence="1" type="ORF">AXG93_3121s1000</name>
</gene>
<comment type="caution">
    <text evidence="1">The sequence shown here is derived from an EMBL/GenBank/DDBJ whole genome shotgun (WGS) entry which is preliminary data.</text>
</comment>
<organism evidence="1 2">
    <name type="scientific">Marchantia polymorpha subsp. ruderalis</name>
    <dbReference type="NCBI Taxonomy" id="1480154"/>
    <lineage>
        <taxon>Eukaryota</taxon>
        <taxon>Viridiplantae</taxon>
        <taxon>Streptophyta</taxon>
        <taxon>Embryophyta</taxon>
        <taxon>Marchantiophyta</taxon>
        <taxon>Marchantiopsida</taxon>
        <taxon>Marchantiidae</taxon>
        <taxon>Marchantiales</taxon>
        <taxon>Marchantiaceae</taxon>
        <taxon>Marchantia</taxon>
    </lineage>
</organism>
<evidence type="ECO:0000313" key="1">
    <source>
        <dbReference type="EMBL" id="OAE21651.1"/>
    </source>
</evidence>
<accession>A0A176VMW8</accession>
<keyword evidence="2" id="KW-1185">Reference proteome</keyword>
<reference evidence="1" key="1">
    <citation type="submission" date="2016-03" db="EMBL/GenBank/DDBJ databases">
        <title>Mechanisms controlling the formation of the plant cell surface in tip-growing cells are functionally conserved among land plants.</title>
        <authorList>
            <person name="Honkanen S."/>
            <person name="Jones V.A."/>
            <person name="Morieri G."/>
            <person name="Champion C."/>
            <person name="Hetherington A.J."/>
            <person name="Kelly S."/>
            <person name="Saint-Marcoux D."/>
            <person name="Proust H."/>
            <person name="Prescott H."/>
            <person name="Dolan L."/>
        </authorList>
    </citation>
    <scope>NUCLEOTIDE SEQUENCE [LARGE SCALE GENOMIC DNA]</scope>
    <source>
        <tissue evidence="1">Whole gametophyte</tissue>
    </source>
</reference>